<name>A0AAN7V563_9COLE</name>
<protein>
    <submittedName>
        <fullName evidence="2">Uncharacterized protein</fullName>
    </submittedName>
</protein>
<dbReference type="Proteomes" id="UP001329430">
    <property type="component" value="Chromosome 10"/>
</dbReference>
<dbReference type="PANTHER" id="PTHR11008:SF32">
    <property type="entry name" value="CIRCADIAN CLOCK-CONTROLLED PROTEIN DAYWAKE-RELATED"/>
    <property type="match status" value="1"/>
</dbReference>
<sequence length="248" mass="28043">MMNNLRFLVLVLLNAIWLDAQLISKFQLCSRSDPKFKECLKVAIPKAIALLSAGIPDLNIPSIDPMKFAEFEAPKIPPLTFDQKYTNIEVHGHTKGDVVEDIDASLTDTDFFLSMTILCPEVDFRADYVYENAIIDGVDYSSKGTTSTMAFNYLFQANFTGSIIKKDGDDYISITDVDTISKHVDDMKITVDADKSDVGNKLAKLLTDNWENYITKQKKKYTAIYSEVYKQEANAIFSQIPYKQLFPK</sequence>
<dbReference type="Pfam" id="PF06585">
    <property type="entry name" value="JHBP"/>
    <property type="match status" value="1"/>
</dbReference>
<feature type="chain" id="PRO_5042879442" evidence="1">
    <location>
        <begin position="21"/>
        <end position="248"/>
    </location>
</feature>
<dbReference type="AlphaFoldDB" id="A0AAN7V563"/>
<reference evidence="2 3" key="1">
    <citation type="journal article" date="2024" name="Insects">
        <title>An Improved Chromosome-Level Genome Assembly of the Firefly Pyrocoelia pectoralis.</title>
        <authorList>
            <person name="Fu X."/>
            <person name="Meyer-Rochow V.B."/>
            <person name="Ballantyne L."/>
            <person name="Zhu X."/>
        </authorList>
    </citation>
    <scope>NUCLEOTIDE SEQUENCE [LARGE SCALE GENOMIC DNA]</scope>
    <source>
        <strain evidence="2">XCY_ONT2</strain>
    </source>
</reference>
<evidence type="ECO:0000256" key="1">
    <source>
        <dbReference type="SAM" id="SignalP"/>
    </source>
</evidence>
<comment type="caution">
    <text evidence="2">The sequence shown here is derived from an EMBL/GenBank/DDBJ whole genome shotgun (WGS) entry which is preliminary data.</text>
</comment>
<dbReference type="SMART" id="SM00700">
    <property type="entry name" value="JHBP"/>
    <property type="match status" value="1"/>
</dbReference>
<feature type="signal peptide" evidence="1">
    <location>
        <begin position="1"/>
        <end position="20"/>
    </location>
</feature>
<dbReference type="EMBL" id="JAVRBK010000010">
    <property type="protein sequence ID" value="KAK5638731.1"/>
    <property type="molecule type" value="Genomic_DNA"/>
</dbReference>
<gene>
    <name evidence="2" type="ORF">RI129_013026</name>
</gene>
<dbReference type="InterPro" id="IPR010562">
    <property type="entry name" value="Haemolymph_juvenile_hormone-bd"/>
</dbReference>
<evidence type="ECO:0000313" key="3">
    <source>
        <dbReference type="Proteomes" id="UP001329430"/>
    </source>
</evidence>
<keyword evidence="1" id="KW-0732">Signal</keyword>
<dbReference type="InterPro" id="IPR038606">
    <property type="entry name" value="To_sf"/>
</dbReference>
<dbReference type="Gene3D" id="3.15.10.30">
    <property type="entry name" value="Haemolymph juvenile hormone binding protein"/>
    <property type="match status" value="1"/>
</dbReference>
<dbReference type="PANTHER" id="PTHR11008">
    <property type="entry name" value="PROTEIN TAKEOUT-LIKE PROTEIN"/>
    <property type="match status" value="1"/>
</dbReference>
<dbReference type="GO" id="GO:0005615">
    <property type="term" value="C:extracellular space"/>
    <property type="evidence" value="ECO:0007669"/>
    <property type="project" value="TreeGrafter"/>
</dbReference>
<keyword evidence="3" id="KW-1185">Reference proteome</keyword>
<proteinExistence type="predicted"/>
<organism evidence="2 3">
    <name type="scientific">Pyrocoelia pectoralis</name>
    <dbReference type="NCBI Taxonomy" id="417401"/>
    <lineage>
        <taxon>Eukaryota</taxon>
        <taxon>Metazoa</taxon>
        <taxon>Ecdysozoa</taxon>
        <taxon>Arthropoda</taxon>
        <taxon>Hexapoda</taxon>
        <taxon>Insecta</taxon>
        <taxon>Pterygota</taxon>
        <taxon>Neoptera</taxon>
        <taxon>Endopterygota</taxon>
        <taxon>Coleoptera</taxon>
        <taxon>Polyphaga</taxon>
        <taxon>Elateriformia</taxon>
        <taxon>Elateroidea</taxon>
        <taxon>Lampyridae</taxon>
        <taxon>Lampyrinae</taxon>
        <taxon>Pyrocoelia</taxon>
    </lineage>
</organism>
<accession>A0AAN7V563</accession>
<evidence type="ECO:0000313" key="2">
    <source>
        <dbReference type="EMBL" id="KAK5638731.1"/>
    </source>
</evidence>